<dbReference type="NCBIfam" id="NF033510">
    <property type="entry name" value="Ca_tandemer"/>
    <property type="match status" value="1"/>
</dbReference>
<evidence type="ECO:0000313" key="4">
    <source>
        <dbReference type="Proteomes" id="UP000590225"/>
    </source>
</evidence>
<feature type="transmembrane region" description="Helical" evidence="2">
    <location>
        <begin position="748"/>
        <end position="770"/>
    </location>
</feature>
<evidence type="ECO:0008006" key="5">
    <source>
        <dbReference type="Google" id="ProtNLM"/>
    </source>
</evidence>
<keyword evidence="2" id="KW-0812">Transmembrane</keyword>
<feature type="transmembrane region" description="Helical" evidence="2">
    <location>
        <begin position="724"/>
        <end position="742"/>
    </location>
</feature>
<protein>
    <recommendedName>
        <fullName evidence="5">Bacterial Ig domain-containing protein</fullName>
    </recommendedName>
</protein>
<feature type="region of interest" description="Disordered" evidence="1">
    <location>
        <begin position="272"/>
        <end position="298"/>
    </location>
</feature>
<keyword evidence="2" id="KW-0472">Membrane</keyword>
<dbReference type="GO" id="GO:0005975">
    <property type="term" value="P:carbohydrate metabolic process"/>
    <property type="evidence" value="ECO:0007669"/>
    <property type="project" value="UniProtKB-ARBA"/>
</dbReference>
<feature type="region of interest" description="Disordered" evidence="1">
    <location>
        <begin position="363"/>
        <end position="454"/>
    </location>
</feature>
<feature type="compositionally biased region" description="Low complexity" evidence="1">
    <location>
        <begin position="272"/>
        <end position="281"/>
    </location>
</feature>
<feature type="transmembrane region" description="Helical" evidence="2">
    <location>
        <begin position="681"/>
        <end position="703"/>
    </location>
</feature>
<feature type="transmembrane region" description="Helical" evidence="2">
    <location>
        <begin position="480"/>
        <end position="505"/>
    </location>
</feature>
<feature type="compositionally biased region" description="Gly residues" evidence="1">
    <location>
        <begin position="405"/>
        <end position="446"/>
    </location>
</feature>
<feature type="transmembrane region" description="Helical" evidence="2">
    <location>
        <begin position="24"/>
        <end position="48"/>
    </location>
</feature>
<comment type="caution">
    <text evidence="3">The sequence shown here is derived from an EMBL/GenBank/DDBJ whole genome shotgun (WGS) entry which is preliminary data.</text>
</comment>
<reference evidence="3 4" key="1">
    <citation type="submission" date="2020-07" db="EMBL/GenBank/DDBJ databases">
        <title>Above-ground endophytic microbial communities from plants in different locations in the United States.</title>
        <authorList>
            <person name="Frank C."/>
        </authorList>
    </citation>
    <scope>NUCLEOTIDE SEQUENCE [LARGE SCALE GENOMIC DNA]</scope>
    <source>
        <strain evidence="3 4">WPL5_2</strain>
    </source>
</reference>
<proteinExistence type="predicted"/>
<gene>
    <name evidence="3" type="ORF">FHW23_003216</name>
</gene>
<feature type="compositionally biased region" description="Polar residues" evidence="1">
    <location>
        <begin position="101"/>
        <end position="110"/>
    </location>
</feature>
<accession>A0AAW3TAL4</accession>
<keyword evidence="2" id="KW-1133">Transmembrane helix</keyword>
<feature type="compositionally biased region" description="Low complexity" evidence="1">
    <location>
        <begin position="376"/>
        <end position="404"/>
    </location>
</feature>
<feature type="transmembrane region" description="Helical" evidence="2">
    <location>
        <begin position="602"/>
        <end position="634"/>
    </location>
</feature>
<feature type="transmembrane region" description="Helical" evidence="2">
    <location>
        <begin position="655"/>
        <end position="675"/>
    </location>
</feature>
<dbReference type="Proteomes" id="UP000590225">
    <property type="component" value="Unassembled WGS sequence"/>
</dbReference>
<evidence type="ECO:0000256" key="2">
    <source>
        <dbReference type="SAM" id="Phobius"/>
    </source>
</evidence>
<dbReference type="AlphaFoldDB" id="A0AAW3TAL4"/>
<name>A0AAW3TAL4_9MICO</name>
<dbReference type="InterPro" id="IPR013783">
    <property type="entry name" value="Ig-like_fold"/>
</dbReference>
<feature type="compositionally biased region" description="Pro residues" evidence="1">
    <location>
        <begin position="80"/>
        <end position="91"/>
    </location>
</feature>
<dbReference type="Gene3D" id="2.60.40.10">
    <property type="entry name" value="Immunoglobulins"/>
    <property type="match status" value="3"/>
</dbReference>
<feature type="region of interest" description="Disordered" evidence="1">
    <location>
        <begin position="51"/>
        <end position="111"/>
    </location>
</feature>
<feature type="transmembrane region" description="Helical" evidence="2">
    <location>
        <begin position="565"/>
        <end position="582"/>
    </location>
</feature>
<evidence type="ECO:0000256" key="1">
    <source>
        <dbReference type="SAM" id="MobiDB-lite"/>
    </source>
</evidence>
<feature type="compositionally biased region" description="Low complexity" evidence="1">
    <location>
        <begin position="51"/>
        <end position="72"/>
    </location>
</feature>
<organism evidence="3 4">
    <name type="scientific">Curtobacterium pusillum</name>
    <dbReference type="NCBI Taxonomy" id="69373"/>
    <lineage>
        <taxon>Bacteria</taxon>
        <taxon>Bacillati</taxon>
        <taxon>Actinomycetota</taxon>
        <taxon>Actinomycetes</taxon>
        <taxon>Micrococcales</taxon>
        <taxon>Microbacteriaceae</taxon>
        <taxon>Curtobacterium</taxon>
    </lineage>
</organism>
<sequence>MNTRGENVDERAVGGDGPVRRPRFAALVAVTAALVATLLGAAAAPAFAATDGAGTSRGLAASTPAPTTTPGPQNQLTPLPGTPTPTRPPVRPTITDPGDITSGTVRFSGTGTPGHALVVAGPAATGSTGCQATVRDDGSWSCLASVRSGPQQVFTVRDRTTPAVGSASAPASDVVVPPIVTTSRPTNGPVSGTGYPGSTITLSVSGSTTDRTATVGRDGRWTASFGSATPGAGGDARLSVTATQTASTAGGYRSDLRSAASAPVTITLDRTAPAAPRITAPSSGDRVRTQPTTVSGTGEPGALLTVYVDRAPVCRTDVPASGRWSCSTAGSTLRAGTRGITAAQQDAAGNFSTASASVRVSVTRASAGPTGPAGDPTSGSAGSNATGSGPATPGVHDGPGSSPGPTGGTGGTGTGPTGGTGGTGSTGDAGGSGTSGDGIAAAGGHGRGLDWSGPAGDWTASTEYDTTVPTIQSAFSWRTVLVATAVAGGFLVLIVGPLALVAGAARGRLRTPFGGLLGRNRPRDERRRGEDVLPTWASITVAVLVVGLCTVLGVGVSLEARYVRLAIAILLGAAVLTTAIVLTGRWAAGTDRSTIGFRVSPWLVLAALVACGITRTFGLSPALIVGVVLVPVGRPDLDTAALRLGSSIAAGARSATWRSVALLVVAAAGWVLHSLTPGTGFWVSFVSEFAITLCVGGLGAVVVTLLPLPGSAGQSLLAQSRGRYVAIASVAVALAAAVYSGAEGSHVSPVALAIVAAVCTAGAVGARLWLRNARAEPQA</sequence>
<feature type="transmembrane region" description="Helical" evidence="2">
    <location>
        <begin position="536"/>
        <end position="558"/>
    </location>
</feature>
<evidence type="ECO:0000313" key="3">
    <source>
        <dbReference type="EMBL" id="MBA8991929.1"/>
    </source>
</evidence>
<dbReference type="EMBL" id="JACGXP010000006">
    <property type="protein sequence ID" value="MBA8991929.1"/>
    <property type="molecule type" value="Genomic_DNA"/>
</dbReference>
<dbReference type="RefSeq" id="WP_182516887.1">
    <property type="nucleotide sequence ID" value="NZ_JACGXP010000006.1"/>
</dbReference>